<dbReference type="AlphaFoldDB" id="A0AAD4C6S3"/>
<sequence length="389" mass="41275">MLSAHYTAGNSPLHPQQGQYAHHQHTSSSLLPTPPSSPPTIGMHAAENTISLLESLVAFYHQERMWVYRTRAQLEMGLLHYVPDSQIDTSVEADDPDSPGQLQAQAGPSSDPATSESSSPSPPTKWLKRKRAFNLRLEGFSSTRSMLPTVARGGISKHLHPHTQHRARQSSNLNPASVPASSHLQGSTSAALHPHPSVSTSSNTAVSFYPPTAINTTTLTSPYLCHPSFQFLTTANKQPITPGVATARYVSTPAHTHSAVQPSQAHATHTGPLVLGAGGREPTVQILEMFERMMQARMESCERVTKMVREANKPGGGTGVVGGANLGSVGGPVGGFGGPIGLPVGVGPQGIVGGYSHVQATAQEDDSEMMSTHRAAGIYGMNEYYVQYG</sequence>
<proteinExistence type="predicted"/>
<protein>
    <submittedName>
        <fullName evidence="2">Uncharacterized protein</fullName>
    </submittedName>
</protein>
<reference evidence="2" key="2">
    <citation type="journal article" date="2020" name="Nat. Commun.">
        <title>Large-scale genome sequencing of mycorrhizal fungi provides insights into the early evolution of symbiotic traits.</title>
        <authorList>
            <person name="Miyauchi S."/>
            <person name="Kiss E."/>
            <person name="Kuo A."/>
            <person name="Drula E."/>
            <person name="Kohler A."/>
            <person name="Sanchez-Garcia M."/>
            <person name="Morin E."/>
            <person name="Andreopoulos B."/>
            <person name="Barry K.W."/>
            <person name="Bonito G."/>
            <person name="Buee M."/>
            <person name="Carver A."/>
            <person name="Chen C."/>
            <person name="Cichocki N."/>
            <person name="Clum A."/>
            <person name="Culley D."/>
            <person name="Crous P.W."/>
            <person name="Fauchery L."/>
            <person name="Girlanda M."/>
            <person name="Hayes R.D."/>
            <person name="Keri Z."/>
            <person name="LaButti K."/>
            <person name="Lipzen A."/>
            <person name="Lombard V."/>
            <person name="Magnuson J."/>
            <person name="Maillard F."/>
            <person name="Murat C."/>
            <person name="Nolan M."/>
            <person name="Ohm R.A."/>
            <person name="Pangilinan J."/>
            <person name="Pereira M.F."/>
            <person name="Perotto S."/>
            <person name="Peter M."/>
            <person name="Pfister S."/>
            <person name="Riley R."/>
            <person name="Sitrit Y."/>
            <person name="Stielow J.B."/>
            <person name="Szollosi G."/>
            <person name="Zifcakova L."/>
            <person name="Stursova M."/>
            <person name="Spatafora J.W."/>
            <person name="Tedersoo L."/>
            <person name="Vaario L.M."/>
            <person name="Yamada A."/>
            <person name="Yan M."/>
            <person name="Wang P."/>
            <person name="Xu J."/>
            <person name="Bruns T."/>
            <person name="Baldrian P."/>
            <person name="Vilgalys R."/>
            <person name="Dunand C."/>
            <person name="Henrissat B."/>
            <person name="Grigoriev I.V."/>
            <person name="Hibbett D."/>
            <person name="Nagy L.G."/>
            <person name="Martin F.M."/>
        </authorList>
    </citation>
    <scope>NUCLEOTIDE SEQUENCE</scope>
    <source>
        <strain evidence="2">BED1</strain>
    </source>
</reference>
<evidence type="ECO:0000313" key="3">
    <source>
        <dbReference type="Proteomes" id="UP001194468"/>
    </source>
</evidence>
<evidence type="ECO:0000313" key="2">
    <source>
        <dbReference type="EMBL" id="KAF8450551.1"/>
    </source>
</evidence>
<organism evidence="2 3">
    <name type="scientific">Boletus edulis BED1</name>
    <dbReference type="NCBI Taxonomy" id="1328754"/>
    <lineage>
        <taxon>Eukaryota</taxon>
        <taxon>Fungi</taxon>
        <taxon>Dikarya</taxon>
        <taxon>Basidiomycota</taxon>
        <taxon>Agaricomycotina</taxon>
        <taxon>Agaricomycetes</taxon>
        <taxon>Agaricomycetidae</taxon>
        <taxon>Boletales</taxon>
        <taxon>Boletineae</taxon>
        <taxon>Boletaceae</taxon>
        <taxon>Boletoideae</taxon>
        <taxon>Boletus</taxon>
    </lineage>
</organism>
<keyword evidence="3" id="KW-1185">Reference proteome</keyword>
<comment type="caution">
    <text evidence="2">The sequence shown here is derived from an EMBL/GenBank/DDBJ whole genome shotgun (WGS) entry which is preliminary data.</text>
</comment>
<gene>
    <name evidence="2" type="ORF">L210DRAFT_3756116</name>
</gene>
<dbReference type="Proteomes" id="UP001194468">
    <property type="component" value="Unassembled WGS sequence"/>
</dbReference>
<dbReference type="EMBL" id="WHUW01000002">
    <property type="protein sequence ID" value="KAF8450551.1"/>
    <property type="molecule type" value="Genomic_DNA"/>
</dbReference>
<feature type="region of interest" description="Disordered" evidence="1">
    <location>
        <begin position="88"/>
        <end position="128"/>
    </location>
</feature>
<evidence type="ECO:0000256" key="1">
    <source>
        <dbReference type="SAM" id="MobiDB-lite"/>
    </source>
</evidence>
<name>A0AAD4C6S3_BOLED</name>
<reference evidence="2" key="1">
    <citation type="submission" date="2019-10" db="EMBL/GenBank/DDBJ databases">
        <authorList>
            <consortium name="DOE Joint Genome Institute"/>
            <person name="Kuo A."/>
            <person name="Miyauchi S."/>
            <person name="Kiss E."/>
            <person name="Drula E."/>
            <person name="Kohler A."/>
            <person name="Sanchez-Garcia M."/>
            <person name="Andreopoulos B."/>
            <person name="Barry K.W."/>
            <person name="Bonito G."/>
            <person name="Buee M."/>
            <person name="Carver A."/>
            <person name="Chen C."/>
            <person name="Cichocki N."/>
            <person name="Clum A."/>
            <person name="Culley D."/>
            <person name="Crous P.W."/>
            <person name="Fauchery L."/>
            <person name="Girlanda M."/>
            <person name="Hayes R."/>
            <person name="Keri Z."/>
            <person name="LaButti K."/>
            <person name="Lipzen A."/>
            <person name="Lombard V."/>
            <person name="Magnuson J."/>
            <person name="Maillard F."/>
            <person name="Morin E."/>
            <person name="Murat C."/>
            <person name="Nolan M."/>
            <person name="Ohm R."/>
            <person name="Pangilinan J."/>
            <person name="Pereira M."/>
            <person name="Perotto S."/>
            <person name="Peter M."/>
            <person name="Riley R."/>
            <person name="Sitrit Y."/>
            <person name="Stielow B."/>
            <person name="Szollosi G."/>
            <person name="Zifcakova L."/>
            <person name="Stursova M."/>
            <person name="Spatafora J.W."/>
            <person name="Tedersoo L."/>
            <person name="Vaario L.-M."/>
            <person name="Yamada A."/>
            <person name="Yan M."/>
            <person name="Wang P."/>
            <person name="Xu J."/>
            <person name="Bruns T."/>
            <person name="Baldrian P."/>
            <person name="Vilgalys R."/>
            <person name="Henrissat B."/>
            <person name="Grigoriev I.V."/>
            <person name="Hibbett D."/>
            <person name="Nagy L.G."/>
            <person name="Martin F.M."/>
        </authorList>
    </citation>
    <scope>NUCLEOTIDE SEQUENCE</scope>
    <source>
        <strain evidence="2">BED1</strain>
    </source>
</reference>
<accession>A0AAD4C6S3</accession>
<feature type="region of interest" description="Disordered" evidence="1">
    <location>
        <begin position="1"/>
        <end position="43"/>
    </location>
</feature>
<feature type="region of interest" description="Disordered" evidence="1">
    <location>
        <begin position="159"/>
        <end position="203"/>
    </location>
</feature>
<feature type="compositionally biased region" description="Polar residues" evidence="1">
    <location>
        <begin position="169"/>
        <end position="190"/>
    </location>
</feature>
<feature type="compositionally biased region" description="Polar residues" evidence="1">
    <location>
        <begin position="8"/>
        <end position="19"/>
    </location>
</feature>
<feature type="compositionally biased region" description="Basic residues" evidence="1">
    <location>
        <begin position="159"/>
        <end position="168"/>
    </location>
</feature>
<feature type="compositionally biased region" description="Low complexity" evidence="1">
    <location>
        <begin position="108"/>
        <end position="119"/>
    </location>
</feature>